<keyword evidence="2" id="KW-1185">Reference proteome</keyword>
<name>A0A125SA41_9CAUD</name>
<accession>A0A125SA41</accession>
<dbReference type="Proteomes" id="UP000221376">
    <property type="component" value="Segment"/>
</dbReference>
<sequence>MTNTPTTSQVAHAFIKQLREDIGEENFAEVCRLQREKPIAGVCYSHDYCDANMTMDEALASLGVVALPDDEDGMPDWGVDLWNASWDEAKELMTKPLN</sequence>
<reference evidence="1" key="1">
    <citation type="submission" date="2016-06" db="EMBL/GenBank/DDBJ databases">
        <title>Complete Genome Sequence of Pseudomonas aeruginosa Phage AAT-1.</title>
        <authorList>
            <person name="Andrade-Dominguez A."/>
            <person name="Kolter R."/>
        </authorList>
    </citation>
    <scope>NUCLEOTIDE SEQUENCE [LARGE SCALE GENOMIC DNA]</scope>
</reference>
<evidence type="ECO:0000313" key="1">
    <source>
        <dbReference type="EMBL" id="AME18037.1"/>
    </source>
</evidence>
<evidence type="ECO:0000313" key="2">
    <source>
        <dbReference type="Proteomes" id="UP000221376"/>
    </source>
</evidence>
<organism evidence="1 2">
    <name type="scientific">Pseudomonas phage AAT-1</name>
    <dbReference type="NCBI Taxonomy" id="1775248"/>
    <lineage>
        <taxon>Viruses</taxon>
        <taxon>Duplodnaviria</taxon>
        <taxon>Heunggongvirae</taxon>
        <taxon>Uroviricota</taxon>
        <taxon>Caudoviricetes</taxon>
        <taxon>Mesyanzhinovviridae</taxon>
        <taxon>Bradleyvirinae</taxon>
        <taxon>Pamexvirus</taxon>
        <taxon>Pamexvirus AAT1</taxon>
    </lineage>
</organism>
<dbReference type="EMBL" id="KU204984">
    <property type="protein sequence ID" value="AME18037.1"/>
    <property type="molecule type" value="Genomic_DNA"/>
</dbReference>
<gene>
    <name evidence="1" type="ORF">AAT1_02012</name>
</gene>
<proteinExistence type="predicted"/>
<protein>
    <submittedName>
        <fullName evidence="1">Uncharacterized protein</fullName>
    </submittedName>
</protein>